<reference evidence="1 2" key="1">
    <citation type="submission" date="2021-07" db="EMBL/GenBank/DDBJ databases">
        <title>Flavobacterium sp. nov. isolated from sediment on the Taihu Lake.</title>
        <authorList>
            <person name="Qu J.-H."/>
        </authorList>
    </citation>
    <scope>NUCLEOTIDE SEQUENCE [LARGE SCALE GENOMIC DNA]</scope>
    <source>
        <strain evidence="1 2">NAS39</strain>
    </source>
</reference>
<dbReference type="RefSeq" id="WP_219317101.1">
    <property type="nucleotide sequence ID" value="NZ_JAHWYN010000006.1"/>
</dbReference>
<protein>
    <submittedName>
        <fullName evidence="1">Thioredoxin family protein</fullName>
    </submittedName>
</protein>
<gene>
    <name evidence="1" type="ORF">KZH69_09015</name>
</gene>
<sequence>MANNLLTKFDYERFFSEGILYDFYKEQMARDLIANADIQIQEYIALNQSRMRRLDKTYTPSKELQELVRNLNHKTYWLVLTEHWCGDASQTLPVLNKIAELSQGKIELKLVYRDQNLDLMDAHLTKNGRAIPKLIQLNEHFTITGIWGPRPNEVQELVNKLKANPETAATYASDLHLWHARNKQKAMEKEVSKLIVKANLFCPHCLS</sequence>
<organism evidence="1 2">
    <name type="scientific">Flavobacterium taihuense</name>
    <dbReference type="NCBI Taxonomy" id="2857508"/>
    <lineage>
        <taxon>Bacteria</taxon>
        <taxon>Pseudomonadati</taxon>
        <taxon>Bacteroidota</taxon>
        <taxon>Flavobacteriia</taxon>
        <taxon>Flavobacteriales</taxon>
        <taxon>Flavobacteriaceae</taxon>
        <taxon>Flavobacterium</taxon>
    </lineage>
</organism>
<name>A0ABS6XVE1_9FLAO</name>
<dbReference type="Pfam" id="PF14595">
    <property type="entry name" value="Thioredoxin_9"/>
    <property type="match status" value="1"/>
</dbReference>
<comment type="caution">
    <text evidence="1">The sequence shown here is derived from an EMBL/GenBank/DDBJ whole genome shotgun (WGS) entry which is preliminary data.</text>
</comment>
<dbReference type="Proteomes" id="UP000812031">
    <property type="component" value="Unassembled WGS sequence"/>
</dbReference>
<evidence type="ECO:0000313" key="1">
    <source>
        <dbReference type="EMBL" id="MBW4360621.1"/>
    </source>
</evidence>
<dbReference type="EMBL" id="JAHWYN010000006">
    <property type="protein sequence ID" value="MBW4360621.1"/>
    <property type="molecule type" value="Genomic_DNA"/>
</dbReference>
<proteinExistence type="predicted"/>
<keyword evidence="2" id="KW-1185">Reference proteome</keyword>
<evidence type="ECO:0000313" key="2">
    <source>
        <dbReference type="Proteomes" id="UP000812031"/>
    </source>
</evidence>
<accession>A0ABS6XVE1</accession>